<protein>
    <submittedName>
        <fullName evidence="4">Phage tail tape measure protein</fullName>
    </submittedName>
</protein>
<proteinExistence type="predicted"/>
<keyword evidence="2" id="KW-0812">Transmembrane</keyword>
<accession>A0ABV7HT31</accession>
<dbReference type="EMBL" id="JBHRTL010000006">
    <property type="protein sequence ID" value="MFC3155255.1"/>
    <property type="molecule type" value="Genomic_DNA"/>
</dbReference>
<keyword evidence="2" id="KW-0472">Membrane</keyword>
<dbReference type="PANTHER" id="PTHR37813:SF1">
    <property type="entry name" value="FELS-2 PROPHAGE PROTEIN"/>
    <property type="match status" value="1"/>
</dbReference>
<comment type="caution">
    <text evidence="4">The sequence shown here is derived from an EMBL/GenBank/DDBJ whole genome shotgun (WGS) entry which is preliminary data.</text>
</comment>
<feature type="transmembrane region" description="Helical" evidence="2">
    <location>
        <begin position="410"/>
        <end position="430"/>
    </location>
</feature>
<feature type="transmembrane region" description="Helical" evidence="2">
    <location>
        <begin position="381"/>
        <end position="403"/>
    </location>
</feature>
<dbReference type="Pfam" id="PF10145">
    <property type="entry name" value="PhageMin_Tail"/>
    <property type="match status" value="1"/>
</dbReference>
<dbReference type="Proteomes" id="UP001595548">
    <property type="component" value="Unassembled WGS sequence"/>
</dbReference>
<feature type="domain" description="Phage tail tape measure protein" evidence="3">
    <location>
        <begin position="89"/>
        <end position="287"/>
    </location>
</feature>
<dbReference type="InterPro" id="IPR010090">
    <property type="entry name" value="Phage_tape_meas"/>
</dbReference>
<dbReference type="NCBIfam" id="TIGR01760">
    <property type="entry name" value="tape_meas_TP901"/>
    <property type="match status" value="1"/>
</dbReference>
<evidence type="ECO:0000256" key="1">
    <source>
        <dbReference type="ARBA" id="ARBA00022612"/>
    </source>
</evidence>
<evidence type="ECO:0000313" key="5">
    <source>
        <dbReference type="Proteomes" id="UP001595548"/>
    </source>
</evidence>
<gene>
    <name evidence="4" type="ORF">ACFOEB_08585</name>
</gene>
<keyword evidence="2" id="KW-1133">Transmembrane helix</keyword>
<feature type="transmembrane region" description="Helical" evidence="2">
    <location>
        <begin position="450"/>
        <end position="469"/>
    </location>
</feature>
<evidence type="ECO:0000313" key="4">
    <source>
        <dbReference type="EMBL" id="MFC3155255.1"/>
    </source>
</evidence>
<organism evidence="4 5">
    <name type="scientific">Gilvimarinus japonicus</name>
    <dbReference type="NCBI Taxonomy" id="1796469"/>
    <lineage>
        <taxon>Bacteria</taxon>
        <taxon>Pseudomonadati</taxon>
        <taxon>Pseudomonadota</taxon>
        <taxon>Gammaproteobacteria</taxon>
        <taxon>Cellvibrionales</taxon>
        <taxon>Cellvibrionaceae</taxon>
        <taxon>Gilvimarinus</taxon>
    </lineage>
</organism>
<name>A0ABV7HT31_9GAMM</name>
<evidence type="ECO:0000256" key="2">
    <source>
        <dbReference type="SAM" id="Phobius"/>
    </source>
</evidence>
<dbReference type="PANTHER" id="PTHR37813">
    <property type="entry name" value="FELS-2 PROPHAGE PROTEIN"/>
    <property type="match status" value="1"/>
</dbReference>
<keyword evidence="5" id="KW-1185">Reference proteome</keyword>
<evidence type="ECO:0000259" key="3">
    <source>
        <dbReference type="Pfam" id="PF10145"/>
    </source>
</evidence>
<keyword evidence="1" id="KW-1188">Viral release from host cell</keyword>
<reference evidence="5" key="1">
    <citation type="journal article" date="2019" name="Int. J. Syst. Evol. Microbiol.">
        <title>The Global Catalogue of Microorganisms (GCM) 10K type strain sequencing project: providing services to taxonomists for standard genome sequencing and annotation.</title>
        <authorList>
            <consortium name="The Broad Institute Genomics Platform"/>
            <consortium name="The Broad Institute Genome Sequencing Center for Infectious Disease"/>
            <person name="Wu L."/>
            <person name="Ma J."/>
        </authorList>
    </citation>
    <scope>NUCLEOTIDE SEQUENCE [LARGE SCALE GENOMIC DNA]</scope>
    <source>
        <strain evidence="5">KCTC 52141</strain>
    </source>
</reference>
<dbReference type="RefSeq" id="WP_382415860.1">
    <property type="nucleotide sequence ID" value="NZ_AP031500.1"/>
</dbReference>
<sequence>MATRHEKLMYTVSLLDRVSGPSQKIGKNLDRMTQRFQSGMAGIASGSAGLFSTGYALKAIMAPAVEMDRAIGELASLGVADSALKKLEKTALRFTMKYGGSATDIVRSSYDIQSAISGLTDNELARFTDRSALLAKATKSNAGTITDYMGTMYGVFKTQANAMGKSQWVDQLTNMTAAGVERFKTTGDKMSSSFSRLGSDATARGVGMAEQMAVLGTLQATMGGEQAATKYQAFLAKVGQAQEKLGMTFTDNQGRMLPVVDILTKLKARFGDMTKTEDLDLLAKAFGGKNGASFIAALAKDIPGLADSIQALDAASNTNKAAQMAQAIADPWEKLSAIVTAARITFGRLLQPVLNPLVNKFSEHLKQLRGAMDRYPNITKLVGKLTLGVLAIVAALSFFSILIGFSKFLMIGWSVVAAVWGGVIFTITAALKAARFAMLLFNLSLYANPVFWVVIGIVALIAAIALLVYKFDSVKSAWKKYVTDPISDSRVFDPMFKTIFNGIEKIKSGWRGFWNLLKMLNPAKLIGKAFNWIVEKWNALPFVDKVEIGDMTVGGIGSGESSGGLVRSRVPTGGLLQDINNADNRRSNYVEKLEVNTTQKVDAWWLDNQLATVGG</sequence>